<evidence type="ECO:0000313" key="5">
    <source>
        <dbReference type="EMBL" id="GID15456.1"/>
    </source>
</evidence>
<keyword evidence="2" id="KW-0238">DNA-binding</keyword>
<dbReference type="PROSITE" id="PS50043">
    <property type="entry name" value="HTH_LUXR_2"/>
    <property type="match status" value="1"/>
</dbReference>
<reference evidence="5" key="1">
    <citation type="submission" date="2021-01" db="EMBL/GenBank/DDBJ databases">
        <title>Whole genome shotgun sequence of Actinocatenispora rupis NBRC 107355.</title>
        <authorList>
            <person name="Komaki H."/>
            <person name="Tamura T."/>
        </authorList>
    </citation>
    <scope>NUCLEOTIDE SEQUENCE</scope>
    <source>
        <strain evidence="5">NBRC 107355</strain>
    </source>
</reference>
<keyword evidence="3" id="KW-0804">Transcription</keyword>
<proteinExistence type="predicted"/>
<evidence type="ECO:0000259" key="4">
    <source>
        <dbReference type="PROSITE" id="PS50043"/>
    </source>
</evidence>
<feature type="domain" description="HTH luxR-type" evidence="4">
    <location>
        <begin position="154"/>
        <end position="219"/>
    </location>
</feature>
<dbReference type="SUPFAM" id="SSF46894">
    <property type="entry name" value="C-terminal effector domain of the bipartite response regulators"/>
    <property type="match status" value="1"/>
</dbReference>
<sequence>MRMSVTQLPYARPTAAGRVLPSVAVICRNQVVRGGLERLVADSPDVAFCCAVTEAAELTVRRARPDLLLLDAYPVRGAVGDPLPAVPVGGRALVLCPPDTRVDLAAGLRAGVHAYLTRDAEADEMLTALRIVAAGGAYVCAELAPSLRTPTEPVTERRPRLASREIETLRWVAQGYTHGQIGRRMGLTEATVNTYVKRIRSKLNAGNKAELTRRAIELGYVLSS</sequence>
<dbReference type="Proteomes" id="UP000612808">
    <property type="component" value="Unassembled WGS sequence"/>
</dbReference>
<dbReference type="InterPro" id="IPR000792">
    <property type="entry name" value="Tscrpt_reg_LuxR_C"/>
</dbReference>
<dbReference type="InterPro" id="IPR011006">
    <property type="entry name" value="CheY-like_superfamily"/>
</dbReference>
<name>A0A8J3NDX0_9ACTN</name>
<gene>
    <name evidence="5" type="ORF">Aru02nite_63450</name>
</gene>
<dbReference type="SUPFAM" id="SSF52172">
    <property type="entry name" value="CheY-like"/>
    <property type="match status" value="1"/>
</dbReference>
<dbReference type="InterPro" id="IPR016032">
    <property type="entry name" value="Sig_transdc_resp-reg_C-effctor"/>
</dbReference>
<organism evidence="5 6">
    <name type="scientific">Actinocatenispora rupis</name>
    <dbReference type="NCBI Taxonomy" id="519421"/>
    <lineage>
        <taxon>Bacteria</taxon>
        <taxon>Bacillati</taxon>
        <taxon>Actinomycetota</taxon>
        <taxon>Actinomycetes</taxon>
        <taxon>Micromonosporales</taxon>
        <taxon>Micromonosporaceae</taxon>
        <taxon>Actinocatenispora</taxon>
    </lineage>
</organism>
<dbReference type="AlphaFoldDB" id="A0A8J3NDX0"/>
<dbReference type="PRINTS" id="PR00038">
    <property type="entry name" value="HTHLUXR"/>
</dbReference>
<dbReference type="PANTHER" id="PTHR44688">
    <property type="entry name" value="DNA-BINDING TRANSCRIPTIONAL ACTIVATOR DEVR_DOSR"/>
    <property type="match status" value="1"/>
</dbReference>
<dbReference type="GO" id="GO:0006355">
    <property type="term" value="P:regulation of DNA-templated transcription"/>
    <property type="evidence" value="ECO:0007669"/>
    <property type="project" value="InterPro"/>
</dbReference>
<evidence type="ECO:0000256" key="1">
    <source>
        <dbReference type="ARBA" id="ARBA00023015"/>
    </source>
</evidence>
<dbReference type="PANTHER" id="PTHR44688:SF16">
    <property type="entry name" value="DNA-BINDING TRANSCRIPTIONAL ACTIVATOR DEVR_DOSR"/>
    <property type="match status" value="1"/>
</dbReference>
<dbReference type="SMART" id="SM00421">
    <property type="entry name" value="HTH_LUXR"/>
    <property type="match status" value="1"/>
</dbReference>
<protein>
    <recommendedName>
        <fullName evidence="4">HTH luxR-type domain-containing protein</fullName>
    </recommendedName>
</protein>
<dbReference type="GO" id="GO:0003677">
    <property type="term" value="F:DNA binding"/>
    <property type="evidence" value="ECO:0007669"/>
    <property type="project" value="UniProtKB-KW"/>
</dbReference>
<dbReference type="CDD" id="cd06170">
    <property type="entry name" value="LuxR_C_like"/>
    <property type="match status" value="1"/>
</dbReference>
<dbReference type="EMBL" id="BOMB01000043">
    <property type="protein sequence ID" value="GID15456.1"/>
    <property type="molecule type" value="Genomic_DNA"/>
</dbReference>
<keyword evidence="6" id="KW-1185">Reference proteome</keyword>
<evidence type="ECO:0000313" key="6">
    <source>
        <dbReference type="Proteomes" id="UP000612808"/>
    </source>
</evidence>
<accession>A0A8J3NDX0</accession>
<keyword evidence="1" id="KW-0805">Transcription regulation</keyword>
<dbReference type="Pfam" id="PF00196">
    <property type="entry name" value="GerE"/>
    <property type="match status" value="1"/>
</dbReference>
<comment type="caution">
    <text evidence="5">The sequence shown here is derived from an EMBL/GenBank/DDBJ whole genome shotgun (WGS) entry which is preliminary data.</text>
</comment>
<evidence type="ECO:0000256" key="3">
    <source>
        <dbReference type="ARBA" id="ARBA00023163"/>
    </source>
</evidence>
<dbReference type="Gene3D" id="3.40.50.2300">
    <property type="match status" value="1"/>
</dbReference>
<evidence type="ECO:0000256" key="2">
    <source>
        <dbReference type="ARBA" id="ARBA00023125"/>
    </source>
</evidence>